<dbReference type="EMBL" id="JBIALX010000005">
    <property type="protein sequence ID" value="MFF0454781.1"/>
    <property type="molecule type" value="Genomic_DNA"/>
</dbReference>
<keyword evidence="5" id="KW-1185">Reference proteome</keyword>
<dbReference type="Proteomes" id="UP001601521">
    <property type="component" value="Unassembled WGS sequence"/>
</dbReference>
<dbReference type="PANTHER" id="PTHR42804">
    <property type="entry name" value="ALDEHYDE DEHYDROGENASE"/>
    <property type="match status" value="1"/>
</dbReference>
<gene>
    <name evidence="4" type="ORF">ACFYTH_15570</name>
</gene>
<name>A0ABW6NHY7_9NOCA</name>
<keyword evidence="2" id="KW-0560">Oxidoreductase</keyword>
<dbReference type="SUPFAM" id="SSF53720">
    <property type="entry name" value="ALDH-like"/>
    <property type="match status" value="1"/>
</dbReference>
<feature type="domain" description="Aldehyde dehydrogenase" evidence="3">
    <location>
        <begin position="24"/>
        <end position="489"/>
    </location>
</feature>
<dbReference type="InterPro" id="IPR015590">
    <property type="entry name" value="Aldehyde_DH_dom"/>
</dbReference>
<dbReference type="RefSeq" id="WP_387251643.1">
    <property type="nucleotide sequence ID" value="NZ_JBIALX010000005.1"/>
</dbReference>
<evidence type="ECO:0000313" key="5">
    <source>
        <dbReference type="Proteomes" id="UP001601521"/>
    </source>
</evidence>
<proteinExistence type="inferred from homology"/>
<evidence type="ECO:0000313" key="4">
    <source>
        <dbReference type="EMBL" id="MFF0454781.1"/>
    </source>
</evidence>
<protein>
    <submittedName>
        <fullName evidence="4">Aldehyde dehydrogenase family protein</fullName>
    </submittedName>
</protein>
<organism evidence="4 5">
    <name type="scientific">Nocardia africana</name>
    <dbReference type="NCBI Taxonomy" id="134964"/>
    <lineage>
        <taxon>Bacteria</taxon>
        <taxon>Bacillati</taxon>
        <taxon>Actinomycetota</taxon>
        <taxon>Actinomycetes</taxon>
        <taxon>Mycobacteriales</taxon>
        <taxon>Nocardiaceae</taxon>
        <taxon>Nocardia</taxon>
    </lineage>
</organism>
<comment type="similarity">
    <text evidence="1">Belongs to the aldehyde dehydrogenase family.</text>
</comment>
<dbReference type="Gene3D" id="3.40.309.10">
    <property type="entry name" value="Aldehyde Dehydrogenase, Chain A, domain 2"/>
    <property type="match status" value="1"/>
</dbReference>
<comment type="caution">
    <text evidence="4">The sequence shown here is derived from an EMBL/GenBank/DDBJ whole genome shotgun (WGS) entry which is preliminary data.</text>
</comment>
<dbReference type="PANTHER" id="PTHR42804:SF1">
    <property type="entry name" value="ALDEHYDE DEHYDROGENASE-RELATED"/>
    <property type="match status" value="1"/>
</dbReference>
<evidence type="ECO:0000256" key="2">
    <source>
        <dbReference type="ARBA" id="ARBA00023002"/>
    </source>
</evidence>
<sequence>MPASSPAVSQSGIPHYRMFIGGEWVDTTTALDVVNPATERADSTVAVAEREHLDAAVTAAQAAFDEGTWRHTPPAERAAVFDRAAAILADRMDELATKSVLETGMPIRTATALGVGFPMTHLSYYADLTRKFESVRPALSSGPVLYAGTIHKEPIGVCAGITPWNFPASTAVWKSVPAMAVGNSVVLKVDEKTPGFALELAAILRDAGLPAGVFNVVVGDGAAGEHLVGHPLVRLISFTGSTATGRRVMAEASRSIKRVLLELGGKGPNIVLDDADIDLAVAGSIYAFALHAGQACESGSRLLLPSALHDDFVERLTTRVKTMRIGDPLDPATDLGPVMNKAQHERILGYIDIGKAEGAQLVHGGGVPSGAGFDRGFWVEPTIFTGVTNDMRIAREEIFGPVLSVISYDSVDEAIEIANDSDYGLAAGVWSSDNTRALDVAARLQTGSVWINDWHNMSQHLPFGGYKQSGIGRELGPDALEEFTQVKSITVDMSGELSRRAYGLVLGNGR</sequence>
<accession>A0ABW6NHY7</accession>
<evidence type="ECO:0000259" key="3">
    <source>
        <dbReference type="Pfam" id="PF00171"/>
    </source>
</evidence>
<evidence type="ECO:0000256" key="1">
    <source>
        <dbReference type="ARBA" id="ARBA00009986"/>
    </source>
</evidence>
<dbReference type="Gene3D" id="3.40.605.10">
    <property type="entry name" value="Aldehyde Dehydrogenase, Chain A, domain 1"/>
    <property type="match status" value="1"/>
</dbReference>
<dbReference type="Pfam" id="PF00171">
    <property type="entry name" value="Aldedh"/>
    <property type="match status" value="1"/>
</dbReference>
<dbReference type="InterPro" id="IPR016162">
    <property type="entry name" value="Ald_DH_N"/>
</dbReference>
<dbReference type="InterPro" id="IPR016161">
    <property type="entry name" value="Ald_DH/histidinol_DH"/>
</dbReference>
<reference evidence="4 5" key="1">
    <citation type="submission" date="2024-10" db="EMBL/GenBank/DDBJ databases">
        <title>The Natural Products Discovery Center: Release of the First 8490 Sequenced Strains for Exploring Actinobacteria Biosynthetic Diversity.</title>
        <authorList>
            <person name="Kalkreuter E."/>
            <person name="Kautsar S.A."/>
            <person name="Yang D."/>
            <person name="Bader C.D."/>
            <person name="Teijaro C.N."/>
            <person name="Fluegel L."/>
            <person name="Davis C.M."/>
            <person name="Simpson J.R."/>
            <person name="Lauterbach L."/>
            <person name="Steele A.D."/>
            <person name="Gui C."/>
            <person name="Meng S."/>
            <person name="Li G."/>
            <person name="Viehrig K."/>
            <person name="Ye F."/>
            <person name="Su P."/>
            <person name="Kiefer A.F."/>
            <person name="Nichols A."/>
            <person name="Cepeda A.J."/>
            <person name="Yan W."/>
            <person name="Fan B."/>
            <person name="Jiang Y."/>
            <person name="Adhikari A."/>
            <person name="Zheng C.-J."/>
            <person name="Schuster L."/>
            <person name="Cowan T.M."/>
            <person name="Smanski M.J."/>
            <person name="Chevrette M.G."/>
            <person name="De Carvalho L.P.S."/>
            <person name="Shen B."/>
        </authorList>
    </citation>
    <scope>NUCLEOTIDE SEQUENCE [LARGE SCALE GENOMIC DNA]</scope>
    <source>
        <strain evidence="4 5">NPDC004550</strain>
    </source>
</reference>
<dbReference type="InterPro" id="IPR016163">
    <property type="entry name" value="Ald_DH_C"/>
</dbReference>